<dbReference type="Proteomes" id="UP000000466">
    <property type="component" value="Chromosome"/>
</dbReference>
<dbReference type="SUPFAM" id="SSF51182">
    <property type="entry name" value="RmlC-like cupins"/>
    <property type="match status" value="1"/>
</dbReference>
<dbReference type="InterPro" id="IPR011051">
    <property type="entry name" value="RmlC_Cupin_sf"/>
</dbReference>
<dbReference type="KEGG" id="saga:M5M_08150"/>
<feature type="chain" id="PRO_5003878203" description="Cupin type-2 domain-containing protein" evidence="1">
    <location>
        <begin position="24"/>
        <end position="132"/>
    </location>
</feature>
<feature type="signal peptide" evidence="1">
    <location>
        <begin position="1"/>
        <end position="23"/>
    </location>
</feature>
<dbReference type="PANTHER" id="PTHR43346:SF1">
    <property type="entry name" value="QUERCETIN 2,3-DIOXYGENASE-RELATED"/>
    <property type="match status" value="1"/>
</dbReference>
<organism evidence="3 4">
    <name type="scientific">Simiduia agarivorans (strain DSM 21679 / JCM 13881 / BCRC 17597 / SA1)</name>
    <dbReference type="NCBI Taxonomy" id="1117647"/>
    <lineage>
        <taxon>Bacteria</taxon>
        <taxon>Pseudomonadati</taxon>
        <taxon>Pseudomonadota</taxon>
        <taxon>Gammaproteobacteria</taxon>
        <taxon>Cellvibrionales</taxon>
        <taxon>Cellvibrionaceae</taxon>
        <taxon>Simiduia</taxon>
    </lineage>
</organism>
<name>K4KI55_SIMAS</name>
<dbReference type="EMBL" id="CP003746">
    <property type="protein sequence ID" value="AFU98819.1"/>
    <property type="molecule type" value="Genomic_DNA"/>
</dbReference>
<dbReference type="InterPro" id="IPR013096">
    <property type="entry name" value="Cupin_2"/>
</dbReference>
<dbReference type="eggNOG" id="COG0662">
    <property type="taxonomic scope" value="Bacteria"/>
</dbReference>
<dbReference type="InterPro" id="IPR052538">
    <property type="entry name" value="Flavonoid_dioxygenase-like"/>
</dbReference>
<dbReference type="Pfam" id="PF07883">
    <property type="entry name" value="Cupin_2"/>
    <property type="match status" value="1"/>
</dbReference>
<dbReference type="AlphaFoldDB" id="K4KI55"/>
<proteinExistence type="predicted"/>
<evidence type="ECO:0000256" key="1">
    <source>
        <dbReference type="SAM" id="SignalP"/>
    </source>
</evidence>
<dbReference type="PANTHER" id="PTHR43346">
    <property type="entry name" value="LIGAND BINDING DOMAIN PROTEIN, PUTATIVE (AFU_ORTHOLOGUE AFUA_6G14370)-RELATED"/>
    <property type="match status" value="1"/>
</dbReference>
<feature type="domain" description="Cupin type-2" evidence="2">
    <location>
        <begin position="59"/>
        <end position="118"/>
    </location>
</feature>
<dbReference type="RefSeq" id="WP_015046984.1">
    <property type="nucleotide sequence ID" value="NC_018868.3"/>
</dbReference>
<reference evidence="3 4" key="1">
    <citation type="journal article" date="2013" name="Genome Announc.">
        <title>Complete genome sequence of Simiduia agarivorans SA1(T), a marine bacterium able to degrade a variety of polysaccharides.</title>
        <authorList>
            <person name="Lin S.Y."/>
            <person name="Shieh W.Y."/>
            <person name="Chen J.S."/>
            <person name="Tang S.L."/>
        </authorList>
    </citation>
    <scope>NUCLEOTIDE SEQUENCE [LARGE SCALE GENOMIC DNA]</scope>
    <source>
        <strain evidence="4">DSM 21679 / JCM 13881 / BCRC 17597 / SA1</strain>
    </source>
</reference>
<gene>
    <name evidence="3" type="ordered locus">M5M_08150</name>
</gene>
<sequence>MRNVTQILVIAGLFGTLVPAVNAQTNLQNLQLEGEPGVRVQRLSTDANSSQFYIEIDQAVRPHKHLTHSETIYVIAGEGRMRLGDKTFTLRPGDFVQVPEGEVHGVDVIRTPLKVLSVQAPEFDGTDRVWVE</sequence>
<accession>K4KI55</accession>
<dbReference type="HOGENOM" id="CLU_1968708_0_0_6"/>
<keyword evidence="4" id="KW-1185">Reference proteome</keyword>
<evidence type="ECO:0000313" key="4">
    <source>
        <dbReference type="Proteomes" id="UP000000466"/>
    </source>
</evidence>
<dbReference type="InterPro" id="IPR014710">
    <property type="entry name" value="RmlC-like_jellyroll"/>
</dbReference>
<protein>
    <recommendedName>
        <fullName evidence="2">Cupin type-2 domain-containing protein</fullName>
    </recommendedName>
</protein>
<keyword evidence="1" id="KW-0732">Signal</keyword>
<dbReference type="Gene3D" id="2.60.120.10">
    <property type="entry name" value="Jelly Rolls"/>
    <property type="match status" value="1"/>
</dbReference>
<evidence type="ECO:0000313" key="3">
    <source>
        <dbReference type="EMBL" id="AFU98819.1"/>
    </source>
</evidence>
<evidence type="ECO:0000259" key="2">
    <source>
        <dbReference type="Pfam" id="PF07883"/>
    </source>
</evidence>